<proteinExistence type="predicted"/>
<organism evidence="2 3">
    <name type="scientific">Mobilicoccus caccae</name>
    <dbReference type="NCBI Taxonomy" id="1859295"/>
    <lineage>
        <taxon>Bacteria</taxon>
        <taxon>Bacillati</taxon>
        <taxon>Actinomycetota</taxon>
        <taxon>Actinomycetes</taxon>
        <taxon>Micrococcales</taxon>
        <taxon>Dermatophilaceae</taxon>
        <taxon>Mobilicoccus</taxon>
    </lineage>
</organism>
<evidence type="ECO:0000313" key="3">
    <source>
        <dbReference type="Proteomes" id="UP001157126"/>
    </source>
</evidence>
<reference evidence="3" key="1">
    <citation type="journal article" date="2019" name="Int. J. Syst. Evol. Microbiol.">
        <title>The Global Catalogue of Microorganisms (GCM) 10K type strain sequencing project: providing services to taxonomists for standard genome sequencing and annotation.</title>
        <authorList>
            <consortium name="The Broad Institute Genomics Platform"/>
            <consortium name="The Broad Institute Genome Sequencing Center for Infectious Disease"/>
            <person name="Wu L."/>
            <person name="Ma J."/>
        </authorList>
    </citation>
    <scope>NUCLEOTIDE SEQUENCE [LARGE SCALE GENOMIC DNA]</scope>
    <source>
        <strain evidence="3">NBRC 113072</strain>
    </source>
</reference>
<gene>
    <name evidence="2" type="ORF">GCM10025883_29170</name>
</gene>
<keyword evidence="3" id="KW-1185">Reference proteome</keyword>
<dbReference type="EMBL" id="BSUO01000001">
    <property type="protein sequence ID" value="GMA40872.1"/>
    <property type="molecule type" value="Genomic_DNA"/>
</dbReference>
<dbReference type="RefSeq" id="WP_284304505.1">
    <property type="nucleotide sequence ID" value="NZ_BSUO01000001.1"/>
</dbReference>
<name>A0ABQ6ISI4_9MICO</name>
<accession>A0ABQ6ISI4</accession>
<dbReference type="Proteomes" id="UP001157126">
    <property type="component" value="Unassembled WGS sequence"/>
</dbReference>
<evidence type="ECO:0000256" key="1">
    <source>
        <dbReference type="SAM" id="MobiDB-lite"/>
    </source>
</evidence>
<evidence type="ECO:0000313" key="2">
    <source>
        <dbReference type="EMBL" id="GMA40872.1"/>
    </source>
</evidence>
<feature type="region of interest" description="Disordered" evidence="1">
    <location>
        <begin position="100"/>
        <end position="150"/>
    </location>
</feature>
<feature type="compositionally biased region" description="Gly residues" evidence="1">
    <location>
        <begin position="135"/>
        <end position="144"/>
    </location>
</feature>
<sequence length="150" mass="15986">MTSRQRAIRRLLSLGVKYAPLAYEGLRRGRVPAQQFAERQVSRRNARSIALEHAAHLVDGSVLPVYDGDQRVWVVFSGDRPVGTHPVVLTPLAELLAHYDLGKRVTPPAPTRGRRGRSGRADSTGGATGSPGPQDGDGGVAGHGGSHRPS</sequence>
<protein>
    <submittedName>
        <fullName evidence="2">Uncharacterized protein</fullName>
    </submittedName>
</protein>
<comment type="caution">
    <text evidence="2">The sequence shown here is derived from an EMBL/GenBank/DDBJ whole genome shotgun (WGS) entry which is preliminary data.</text>
</comment>